<protein>
    <submittedName>
        <fullName evidence="2">Uncharacterized protein</fullName>
    </submittedName>
</protein>
<gene>
    <name evidence="2" type="ORF">GPM918_LOCUS40350</name>
    <name evidence="1" type="ORF">OVA965_LOCUS33698</name>
    <name evidence="4" type="ORF">SRO942_LOCUS41285</name>
    <name evidence="3" type="ORF">TMI583_LOCUS34600</name>
</gene>
<dbReference type="EMBL" id="CAJNOK010027505">
    <property type="protein sequence ID" value="CAF1421200.1"/>
    <property type="molecule type" value="Genomic_DNA"/>
</dbReference>
<proteinExistence type="predicted"/>
<comment type="caution">
    <text evidence="2">The sequence shown here is derived from an EMBL/GenBank/DDBJ whole genome shotgun (WGS) entry which is preliminary data.</text>
</comment>
<name>A0A815YHT3_9BILA</name>
<dbReference type="Proteomes" id="UP000677228">
    <property type="component" value="Unassembled WGS sequence"/>
</dbReference>
<accession>A0A815YHT3</accession>
<dbReference type="Proteomes" id="UP000682733">
    <property type="component" value="Unassembled WGS sequence"/>
</dbReference>
<organism evidence="2 5">
    <name type="scientific">Didymodactylos carnosus</name>
    <dbReference type="NCBI Taxonomy" id="1234261"/>
    <lineage>
        <taxon>Eukaryota</taxon>
        <taxon>Metazoa</taxon>
        <taxon>Spiralia</taxon>
        <taxon>Gnathifera</taxon>
        <taxon>Rotifera</taxon>
        <taxon>Eurotatoria</taxon>
        <taxon>Bdelloidea</taxon>
        <taxon>Philodinida</taxon>
        <taxon>Philodinidae</taxon>
        <taxon>Didymodactylos</taxon>
    </lineage>
</organism>
<dbReference type="EMBL" id="CAJNOQ010029721">
    <property type="protein sequence ID" value="CAF1570246.1"/>
    <property type="molecule type" value="Genomic_DNA"/>
</dbReference>
<keyword evidence="5" id="KW-1185">Reference proteome</keyword>
<sequence>MCWLAEKFNGIDGNYYRTARHIILFDQVGAISSALDLFGKNAVQFPSPKKLPTEKDVKDETVGQSVSGKGFVDSDKSWTPQAIGAIITLCDRIVTHWDPRYLQVQTTVSLHSMLCGADKTLTEVPLSFAGE</sequence>
<evidence type="ECO:0000313" key="3">
    <source>
        <dbReference type="EMBL" id="CAF4221987.1"/>
    </source>
</evidence>
<reference evidence="2" key="1">
    <citation type="submission" date="2021-02" db="EMBL/GenBank/DDBJ databases">
        <authorList>
            <person name="Nowell W R."/>
        </authorList>
    </citation>
    <scope>NUCLEOTIDE SEQUENCE</scope>
</reference>
<dbReference type="EMBL" id="CAJOBC010095551">
    <property type="protein sequence ID" value="CAF4433421.1"/>
    <property type="molecule type" value="Genomic_DNA"/>
</dbReference>
<dbReference type="EMBL" id="CAJOBA010049272">
    <property type="protein sequence ID" value="CAF4221987.1"/>
    <property type="molecule type" value="Genomic_DNA"/>
</dbReference>
<dbReference type="Proteomes" id="UP000681722">
    <property type="component" value="Unassembled WGS sequence"/>
</dbReference>
<evidence type="ECO:0000313" key="4">
    <source>
        <dbReference type="EMBL" id="CAF4433421.1"/>
    </source>
</evidence>
<evidence type="ECO:0000313" key="1">
    <source>
        <dbReference type="EMBL" id="CAF1421200.1"/>
    </source>
</evidence>
<dbReference type="Proteomes" id="UP000663829">
    <property type="component" value="Unassembled WGS sequence"/>
</dbReference>
<evidence type="ECO:0000313" key="5">
    <source>
        <dbReference type="Proteomes" id="UP000663829"/>
    </source>
</evidence>
<dbReference type="AlphaFoldDB" id="A0A815YHT3"/>
<evidence type="ECO:0000313" key="2">
    <source>
        <dbReference type="EMBL" id="CAF1570246.1"/>
    </source>
</evidence>